<evidence type="ECO:0000256" key="8">
    <source>
        <dbReference type="ARBA" id="ARBA00023209"/>
    </source>
</evidence>
<evidence type="ECO:0000313" key="11">
    <source>
        <dbReference type="EMBL" id="MBO1266249.1"/>
    </source>
</evidence>
<comment type="subunit">
    <text evidence="10">Probably interacts with PlsX.</text>
</comment>
<dbReference type="GO" id="GO:0005886">
    <property type="term" value="C:plasma membrane"/>
    <property type="evidence" value="ECO:0007669"/>
    <property type="project" value="UniProtKB-SubCell"/>
</dbReference>
<comment type="catalytic activity">
    <reaction evidence="10">
        <text>an acyl phosphate + sn-glycerol 3-phosphate = a 1-acyl-sn-glycero-3-phosphate + phosphate</text>
        <dbReference type="Rhea" id="RHEA:34075"/>
        <dbReference type="ChEBI" id="CHEBI:43474"/>
        <dbReference type="ChEBI" id="CHEBI:57597"/>
        <dbReference type="ChEBI" id="CHEBI:57970"/>
        <dbReference type="ChEBI" id="CHEBI:59918"/>
        <dbReference type="EC" id="2.3.1.275"/>
    </reaction>
</comment>
<evidence type="ECO:0000256" key="7">
    <source>
        <dbReference type="ARBA" id="ARBA00023136"/>
    </source>
</evidence>
<name>A0A939KI45_9CLOT</name>
<keyword evidence="1 10" id="KW-1003">Cell membrane</keyword>
<dbReference type="PANTHER" id="PTHR30309:SF0">
    <property type="entry name" value="GLYCEROL-3-PHOSPHATE ACYLTRANSFERASE-RELATED"/>
    <property type="match status" value="1"/>
</dbReference>
<dbReference type="PANTHER" id="PTHR30309">
    <property type="entry name" value="INNER MEMBRANE PROTEIN YGIH"/>
    <property type="match status" value="1"/>
</dbReference>
<dbReference type="RefSeq" id="WP_207600776.1">
    <property type="nucleotide sequence ID" value="NZ_JAFNJU010000015.1"/>
</dbReference>
<comment type="pathway">
    <text evidence="10">Lipid metabolism; phospholipid metabolism.</text>
</comment>
<dbReference type="InterPro" id="IPR003811">
    <property type="entry name" value="G3P_acylTferase_PlsY"/>
</dbReference>
<dbReference type="AlphaFoldDB" id="A0A939KI45"/>
<evidence type="ECO:0000256" key="5">
    <source>
        <dbReference type="ARBA" id="ARBA00022989"/>
    </source>
</evidence>
<dbReference type="GO" id="GO:0043772">
    <property type="term" value="F:acyl-phosphate glycerol-3-phosphate acyltransferase activity"/>
    <property type="evidence" value="ECO:0007669"/>
    <property type="project" value="UniProtKB-UniRule"/>
</dbReference>
<keyword evidence="3 10" id="KW-0808">Transferase</keyword>
<keyword evidence="7 10" id="KW-0472">Membrane</keyword>
<keyword evidence="12" id="KW-1185">Reference proteome</keyword>
<evidence type="ECO:0000256" key="1">
    <source>
        <dbReference type="ARBA" id="ARBA00022475"/>
    </source>
</evidence>
<gene>
    <name evidence="10" type="primary">plsY</name>
    <name evidence="11" type="ORF">J3A84_14525</name>
</gene>
<dbReference type="GO" id="GO:0008654">
    <property type="term" value="P:phospholipid biosynthetic process"/>
    <property type="evidence" value="ECO:0007669"/>
    <property type="project" value="UniProtKB-UniRule"/>
</dbReference>
<evidence type="ECO:0000256" key="2">
    <source>
        <dbReference type="ARBA" id="ARBA00022516"/>
    </source>
</evidence>
<protein>
    <recommendedName>
        <fullName evidence="10">Glycerol-3-phosphate acyltransferase</fullName>
    </recommendedName>
    <alternativeName>
        <fullName evidence="10">Acyl-PO4 G3P acyltransferase</fullName>
    </alternativeName>
    <alternativeName>
        <fullName evidence="10">Acyl-phosphate--glycerol-3-phosphate acyltransferase</fullName>
    </alternativeName>
    <alternativeName>
        <fullName evidence="10">G3P acyltransferase</fullName>
        <shortName evidence="10">GPAT</shortName>
        <ecNumber evidence="10">2.3.1.275</ecNumber>
    </alternativeName>
    <alternativeName>
        <fullName evidence="10">Lysophosphatidic acid synthase</fullName>
        <shortName evidence="10">LPA synthase</shortName>
    </alternativeName>
</protein>
<feature type="transmembrane region" description="Helical" evidence="10">
    <location>
        <begin position="116"/>
        <end position="137"/>
    </location>
</feature>
<accession>A0A939KI45</accession>
<organism evidence="11 12">
    <name type="scientific">Proteiniclasticum aestuarii</name>
    <dbReference type="NCBI Taxonomy" id="2817862"/>
    <lineage>
        <taxon>Bacteria</taxon>
        <taxon>Bacillati</taxon>
        <taxon>Bacillota</taxon>
        <taxon>Clostridia</taxon>
        <taxon>Eubacteriales</taxon>
        <taxon>Clostridiaceae</taxon>
        <taxon>Proteiniclasticum</taxon>
    </lineage>
</organism>
<keyword evidence="11" id="KW-0012">Acyltransferase</keyword>
<evidence type="ECO:0000256" key="3">
    <source>
        <dbReference type="ARBA" id="ARBA00022679"/>
    </source>
</evidence>
<evidence type="ECO:0000256" key="9">
    <source>
        <dbReference type="ARBA" id="ARBA00023264"/>
    </source>
</evidence>
<keyword evidence="2 10" id="KW-0444">Lipid biosynthesis</keyword>
<keyword evidence="4 10" id="KW-0812">Transmembrane</keyword>
<feature type="transmembrane region" description="Helical" evidence="10">
    <location>
        <begin position="53"/>
        <end position="72"/>
    </location>
</feature>
<dbReference type="HAMAP" id="MF_01043">
    <property type="entry name" value="PlsY"/>
    <property type="match status" value="1"/>
</dbReference>
<keyword evidence="6 10" id="KW-0443">Lipid metabolism</keyword>
<feature type="transmembrane region" description="Helical" evidence="10">
    <location>
        <begin position="84"/>
        <end position="104"/>
    </location>
</feature>
<proteinExistence type="inferred from homology"/>
<comment type="function">
    <text evidence="10">Catalyzes the transfer of an acyl group from acyl-phosphate (acyl-PO(4)) to glycerol-3-phosphate (G3P) to form lysophosphatidic acid (LPA). This enzyme utilizes acyl-phosphate as fatty acyl donor, but not acyl-CoA or acyl-ACP.</text>
</comment>
<dbReference type="EC" id="2.3.1.275" evidence="10"/>
<evidence type="ECO:0000256" key="4">
    <source>
        <dbReference type="ARBA" id="ARBA00022692"/>
    </source>
</evidence>
<dbReference type="Pfam" id="PF02660">
    <property type="entry name" value="G3P_acyltransf"/>
    <property type="match status" value="1"/>
</dbReference>
<evidence type="ECO:0000313" key="12">
    <source>
        <dbReference type="Proteomes" id="UP000664218"/>
    </source>
</evidence>
<evidence type="ECO:0000256" key="10">
    <source>
        <dbReference type="HAMAP-Rule" id="MF_01043"/>
    </source>
</evidence>
<evidence type="ECO:0000256" key="6">
    <source>
        <dbReference type="ARBA" id="ARBA00023098"/>
    </source>
</evidence>
<keyword evidence="8 10" id="KW-0594">Phospholipid biosynthesis</keyword>
<keyword evidence="5 10" id="KW-1133">Transmembrane helix</keyword>
<reference evidence="11" key="1">
    <citation type="submission" date="2021-03" db="EMBL/GenBank/DDBJ databases">
        <title>Proteiniclasticum marinus sp. nov., isolated from tidal flat sediment.</title>
        <authorList>
            <person name="Namirimu T."/>
            <person name="Yang J.-A."/>
            <person name="Yang S.-H."/>
            <person name="Kim Y.-J."/>
            <person name="Kwon K.K."/>
        </authorList>
    </citation>
    <scope>NUCLEOTIDE SEQUENCE</scope>
    <source>
        <strain evidence="11">SCR006</strain>
    </source>
</reference>
<comment type="similarity">
    <text evidence="10">Belongs to the PlsY family.</text>
</comment>
<comment type="subcellular location">
    <subcellularLocation>
        <location evidence="10">Cell membrane</location>
        <topology evidence="10">Multi-pass membrane protein</topology>
    </subcellularLocation>
</comment>
<sequence>MRDIFIAALIGYLLGNIQAGYLLGKLLKKVDIRTLGQGNAGASNAVESLGWKFGVLVALIDILKGVAAILLVKSMFSVGFNKEGALLLYTAGYFAILGHIYPFYMKFKGGKGTATLIGILLGMNPVYGIIAMFILAGVTFATDYIAIGTLSLLFYILFMTIFKDLGLWPVMFTLAGGLLSIWLHLPNFRRIQNGQETRLSKVLHRKKEAK</sequence>
<dbReference type="Proteomes" id="UP000664218">
    <property type="component" value="Unassembled WGS sequence"/>
</dbReference>
<dbReference type="SMART" id="SM01207">
    <property type="entry name" value="G3P_acyltransf"/>
    <property type="match status" value="1"/>
</dbReference>
<comment type="caution">
    <text evidence="11">The sequence shown here is derived from an EMBL/GenBank/DDBJ whole genome shotgun (WGS) entry which is preliminary data.</text>
</comment>
<keyword evidence="9 10" id="KW-1208">Phospholipid metabolism</keyword>
<feature type="transmembrane region" description="Helical" evidence="10">
    <location>
        <begin position="168"/>
        <end position="185"/>
    </location>
</feature>
<feature type="transmembrane region" description="Helical" evidence="10">
    <location>
        <begin position="144"/>
        <end position="162"/>
    </location>
</feature>
<dbReference type="EMBL" id="JAFNJU010000015">
    <property type="protein sequence ID" value="MBO1266249.1"/>
    <property type="molecule type" value="Genomic_DNA"/>
</dbReference>